<dbReference type="SUPFAM" id="SSF55874">
    <property type="entry name" value="ATPase domain of HSP90 chaperone/DNA topoisomerase II/histidine kinase"/>
    <property type="match status" value="1"/>
</dbReference>
<dbReference type="GO" id="GO:0071474">
    <property type="term" value="P:cellular hyperosmotic response"/>
    <property type="evidence" value="ECO:0007669"/>
    <property type="project" value="TreeGrafter"/>
</dbReference>
<evidence type="ECO:0000256" key="3">
    <source>
        <dbReference type="SAM" id="MobiDB-lite"/>
    </source>
</evidence>
<dbReference type="PANTHER" id="PTHR45339:SF1">
    <property type="entry name" value="HYBRID SIGNAL TRANSDUCTION HISTIDINE KINASE J"/>
    <property type="match status" value="1"/>
</dbReference>
<keyword evidence="2" id="KW-0902">Two-component regulatory system</keyword>
<dbReference type="GO" id="GO:0000160">
    <property type="term" value="P:phosphorelay signal transduction system"/>
    <property type="evidence" value="ECO:0007669"/>
    <property type="project" value="UniProtKB-KW"/>
</dbReference>
<dbReference type="OrthoDB" id="2976553at2759"/>
<organism evidence="5 6">
    <name type="scientific">Suillus placidus</name>
    <dbReference type="NCBI Taxonomy" id="48579"/>
    <lineage>
        <taxon>Eukaryota</taxon>
        <taxon>Fungi</taxon>
        <taxon>Dikarya</taxon>
        <taxon>Basidiomycota</taxon>
        <taxon>Agaricomycotina</taxon>
        <taxon>Agaricomycetes</taxon>
        <taxon>Agaricomycetidae</taxon>
        <taxon>Boletales</taxon>
        <taxon>Suillineae</taxon>
        <taxon>Suillaceae</taxon>
        <taxon>Suillus</taxon>
    </lineage>
</organism>
<comment type="caution">
    <text evidence="5">The sequence shown here is derived from an EMBL/GenBank/DDBJ whole genome shotgun (WGS) entry which is preliminary data.</text>
</comment>
<evidence type="ECO:0000256" key="2">
    <source>
        <dbReference type="ARBA" id="ARBA00023012"/>
    </source>
</evidence>
<keyword evidence="1" id="KW-0597">Phosphoprotein</keyword>
<dbReference type="Pfam" id="PF02518">
    <property type="entry name" value="HATPase_c"/>
    <property type="match status" value="1"/>
</dbReference>
<feature type="compositionally biased region" description="Polar residues" evidence="3">
    <location>
        <begin position="842"/>
        <end position="859"/>
    </location>
</feature>
<dbReference type="Proteomes" id="UP000714275">
    <property type="component" value="Unassembled WGS sequence"/>
</dbReference>
<dbReference type="Gene3D" id="1.10.1030.10">
    <property type="entry name" value="Carbamoyl-phosphate synthetase, large subunit oligomerisation domain"/>
    <property type="match status" value="1"/>
</dbReference>
<dbReference type="AlphaFoldDB" id="A0A9P7D965"/>
<reference evidence="5" key="1">
    <citation type="journal article" date="2020" name="New Phytol.">
        <title>Comparative genomics reveals dynamic genome evolution in host specialist ectomycorrhizal fungi.</title>
        <authorList>
            <person name="Lofgren L.A."/>
            <person name="Nguyen N.H."/>
            <person name="Vilgalys R."/>
            <person name="Ruytinx J."/>
            <person name="Liao H.L."/>
            <person name="Branco S."/>
            <person name="Kuo A."/>
            <person name="LaButti K."/>
            <person name="Lipzen A."/>
            <person name="Andreopoulos W."/>
            <person name="Pangilinan J."/>
            <person name="Riley R."/>
            <person name="Hundley H."/>
            <person name="Na H."/>
            <person name="Barry K."/>
            <person name="Grigoriev I.V."/>
            <person name="Stajich J.E."/>
            <person name="Kennedy P.G."/>
        </authorList>
    </citation>
    <scope>NUCLEOTIDE SEQUENCE</scope>
    <source>
        <strain evidence="5">DOB743</strain>
    </source>
</reference>
<keyword evidence="6" id="KW-1185">Reference proteome</keyword>
<gene>
    <name evidence="5" type="ORF">EV702DRAFT_1190702</name>
</gene>
<protein>
    <recommendedName>
        <fullName evidence="4">Histidine kinase domain-containing protein</fullName>
    </recommendedName>
</protein>
<dbReference type="InterPro" id="IPR036890">
    <property type="entry name" value="HATPase_C_sf"/>
</dbReference>
<evidence type="ECO:0000313" key="6">
    <source>
        <dbReference type="Proteomes" id="UP000714275"/>
    </source>
</evidence>
<dbReference type="InterPro" id="IPR036897">
    <property type="entry name" value="CarbamoylP_synth_lsu_oligo_sf"/>
</dbReference>
<evidence type="ECO:0000256" key="1">
    <source>
        <dbReference type="ARBA" id="ARBA00022553"/>
    </source>
</evidence>
<name>A0A9P7D965_9AGAM</name>
<dbReference type="PANTHER" id="PTHR45339">
    <property type="entry name" value="HYBRID SIGNAL TRANSDUCTION HISTIDINE KINASE J"/>
    <property type="match status" value="1"/>
</dbReference>
<dbReference type="Gene3D" id="3.30.565.10">
    <property type="entry name" value="Histidine kinase-like ATPase, C-terminal domain"/>
    <property type="match status" value="1"/>
</dbReference>
<dbReference type="SUPFAM" id="SSF48108">
    <property type="entry name" value="Carbamoyl phosphate synthetase, large subunit connection domain"/>
    <property type="match status" value="1"/>
</dbReference>
<sequence length="902" mass="100849">MPAPIAGPPLDLTNMCILIGQLGPSLGHNTKQKVLVPAFSMVLKDSFIHACMAGGVARHPLTPFSLSGQTPCKSLGITPLVKCINTLAAEYSAHMNYLYKIYDASEHDVEFDEHGTRRLLSSRWFNDKKFCVTDMGIGIAKDKLNIIFGTFCQADGSTTREYGGIGLGLSISKRLVNLMQGNMWVESEYAVDHTAKDAAIPQIQELGLRPYVIHDVSEVANKERCPHIDTIVVDSLSMVHYTCMEEKKVLQAQLCKLEKQIQHWTSKHEDADTKAKSFQTELSTAEAAEVDIDGAYEEHNEGCFKAEVQNSVLPALEHINMLIGSVANSLCSAGGFCAGSAIVVDHQREEAQQTLLKAKGTRSQYDGHLVQGRRFLADVVEQKKTALVNGAQADDKLIDIDTYSYAFDDIPNKYSSSMLELFLVQKGLMEARSLSTTWGVFSAFNDLWKNAHDFAFVTWETYRGPYHFDPATGIVMGNPAQSAAVQDMMEVLKNNEGAEGGNRNHASAMMIKDMRKIMAWSYKQCPYKLISLIYSQVQSGLPLDMDEVISAQKHLVICAFATMGFMIWTRNFELTKIRCKDVVWNCQGLPPYNIPYDLVSLLNRKDWQRKGETNGALEGHNYKIYPQHQTPEICMFTHLQAWVKFFEEVLPRWPLEPDEFILVMKMLAWMCKEVGLTARYTTHCFRRGGARYRFMFTPLGQRWSLATIRWWGAWAEGESVKTLIWYLLDELTQYEKNHRDALCPISREGDKSFNGNHILTAPMTAAETRELKMSFDRELTRLSGKVEEVLDKLTLTPPASSSSLPSPPSSQFSQLSILTPIPSLPSPLPSHEAPHEPPSGSHTTSSATPNLLPTNSQLSPAPLSPAIIQIPQAHPHSTHRHTAAIKKILPFPASEFQIFRVG</sequence>
<accession>A0A9P7D965</accession>
<dbReference type="PRINTS" id="PR00344">
    <property type="entry name" value="BCTRLSENSOR"/>
</dbReference>
<dbReference type="InterPro" id="IPR004358">
    <property type="entry name" value="Sig_transdc_His_kin-like_C"/>
</dbReference>
<evidence type="ECO:0000259" key="4">
    <source>
        <dbReference type="PROSITE" id="PS50109"/>
    </source>
</evidence>
<dbReference type="InterPro" id="IPR003594">
    <property type="entry name" value="HATPase_dom"/>
</dbReference>
<dbReference type="InterPro" id="IPR005467">
    <property type="entry name" value="His_kinase_dom"/>
</dbReference>
<feature type="domain" description="Histidine kinase" evidence="4">
    <location>
        <begin position="132"/>
        <end position="204"/>
    </location>
</feature>
<proteinExistence type="predicted"/>
<dbReference type="EMBL" id="JABBWD010000001">
    <property type="protein sequence ID" value="KAG1783677.1"/>
    <property type="molecule type" value="Genomic_DNA"/>
</dbReference>
<feature type="region of interest" description="Disordered" evidence="3">
    <location>
        <begin position="823"/>
        <end position="862"/>
    </location>
</feature>
<dbReference type="SMART" id="SM00387">
    <property type="entry name" value="HATPase_c"/>
    <property type="match status" value="1"/>
</dbReference>
<evidence type="ECO:0000313" key="5">
    <source>
        <dbReference type="EMBL" id="KAG1783677.1"/>
    </source>
</evidence>
<dbReference type="GO" id="GO:0004673">
    <property type="term" value="F:protein histidine kinase activity"/>
    <property type="evidence" value="ECO:0007669"/>
    <property type="project" value="TreeGrafter"/>
</dbReference>
<dbReference type="PROSITE" id="PS50109">
    <property type="entry name" value="HIS_KIN"/>
    <property type="match status" value="1"/>
</dbReference>